<dbReference type="AlphaFoldDB" id="A0A0J8U2P2"/>
<organism evidence="1 2">
    <name type="scientific">Mycolicibacterium conceptionense</name>
    <dbReference type="NCBI Taxonomy" id="451644"/>
    <lineage>
        <taxon>Bacteria</taxon>
        <taxon>Bacillati</taxon>
        <taxon>Actinomycetota</taxon>
        <taxon>Actinomycetes</taxon>
        <taxon>Mycobacteriales</taxon>
        <taxon>Mycobacteriaceae</taxon>
        <taxon>Mycolicibacterium</taxon>
    </lineage>
</organism>
<proteinExistence type="predicted"/>
<reference evidence="1 2" key="1">
    <citation type="submission" date="2015-06" db="EMBL/GenBank/DDBJ databases">
        <title>Genome sequence of Mycobacterium conceptionense strain MLE.</title>
        <authorList>
            <person name="Greninger A.L."/>
            <person name="Cunningham G."/>
            <person name="Chiu C.Y."/>
            <person name="Miller S."/>
        </authorList>
    </citation>
    <scope>NUCLEOTIDE SEQUENCE [LARGE SCALE GENOMIC DNA]</scope>
    <source>
        <strain evidence="1 2">MLE</strain>
    </source>
</reference>
<comment type="caution">
    <text evidence="1">The sequence shown here is derived from an EMBL/GenBank/DDBJ whole genome shotgun (WGS) entry which is preliminary data.</text>
</comment>
<dbReference type="RefSeq" id="WP_048896272.1">
    <property type="nucleotide sequence ID" value="NZ_LFOD01000026.1"/>
</dbReference>
<evidence type="ECO:0000313" key="1">
    <source>
        <dbReference type="EMBL" id="KMV15828.1"/>
    </source>
</evidence>
<protein>
    <submittedName>
        <fullName evidence="1">Uncharacterized protein</fullName>
    </submittedName>
</protein>
<sequence length="67" mass="7404">MNTTTIAYLQDAEKALLAARGSVNSARAETTGARSTRCQQLVDQIESSLAWAQRIRFYLESDQVAAR</sequence>
<dbReference type="PATRIC" id="fig|451644.5.peg.4812"/>
<dbReference type="EMBL" id="LFOD01000026">
    <property type="protein sequence ID" value="KMV15828.1"/>
    <property type="molecule type" value="Genomic_DNA"/>
</dbReference>
<name>A0A0J8U2P2_9MYCO</name>
<evidence type="ECO:0000313" key="2">
    <source>
        <dbReference type="Proteomes" id="UP000037594"/>
    </source>
</evidence>
<accession>A0A0J8U2P2</accession>
<gene>
    <name evidence="1" type="ORF">ACT17_23325</name>
</gene>
<dbReference type="Proteomes" id="UP000037594">
    <property type="component" value="Unassembled WGS sequence"/>
</dbReference>